<name>A4JVB6_BURVG</name>
<evidence type="ECO:0000313" key="2">
    <source>
        <dbReference type="Proteomes" id="UP000002287"/>
    </source>
</evidence>
<dbReference type="AlphaFoldDB" id="A4JVB6"/>
<sequence>MKKDLPQEQQDFLRHAMDVLGMTREEFAERIGAKKRALDNWLLPSSSAEHRAMPDMAWKFIREILSHLEQKP</sequence>
<reference evidence="1 2" key="1">
    <citation type="submission" date="2007-03" db="EMBL/GenBank/DDBJ databases">
        <title>Complete sequence of plasmid pBVIE03 of Burkholderia vietnamiensis G4.</title>
        <authorList>
            <consortium name="US DOE Joint Genome Institute"/>
            <person name="Copeland A."/>
            <person name="Lucas S."/>
            <person name="Lapidus A."/>
            <person name="Barry K."/>
            <person name="Detter J.C."/>
            <person name="Glavina del Rio T."/>
            <person name="Hammon N."/>
            <person name="Israni S."/>
            <person name="Dalin E."/>
            <person name="Tice H."/>
            <person name="Pitluck S."/>
            <person name="Chain P."/>
            <person name="Malfatti S."/>
            <person name="Shin M."/>
            <person name="Vergez L."/>
            <person name="Schmutz J."/>
            <person name="Larimer F."/>
            <person name="Land M."/>
            <person name="Hauser L."/>
            <person name="Kyrpides N."/>
            <person name="Tiedje J."/>
            <person name="Richardson P."/>
        </authorList>
    </citation>
    <scope>NUCLEOTIDE SEQUENCE [LARGE SCALE GENOMIC DNA]</scope>
    <source>
        <strain evidence="2">G4 / LMG 22486</strain>
        <plasmid evidence="1 2">pBVIE03</plasmid>
    </source>
</reference>
<gene>
    <name evidence="1" type="ordered locus">Bcep1808_7342</name>
</gene>
<dbReference type="EMBL" id="CP000619">
    <property type="protein sequence ID" value="ABO60219.1"/>
    <property type="molecule type" value="Genomic_DNA"/>
</dbReference>
<evidence type="ECO:0008006" key="3">
    <source>
        <dbReference type="Google" id="ProtNLM"/>
    </source>
</evidence>
<proteinExistence type="predicted"/>
<keyword evidence="1" id="KW-0614">Plasmid</keyword>
<dbReference type="KEGG" id="bvi:Bcep1808_7342"/>
<protein>
    <recommendedName>
        <fullName evidence="3">Transcriptional regulator</fullName>
    </recommendedName>
</protein>
<evidence type="ECO:0000313" key="1">
    <source>
        <dbReference type="EMBL" id="ABO60219.1"/>
    </source>
</evidence>
<dbReference type="Proteomes" id="UP000002287">
    <property type="component" value="Plasmid pBVIE03"/>
</dbReference>
<organism evidence="1 2">
    <name type="scientific">Burkholderia vietnamiensis (strain G4 / LMG 22486)</name>
    <name type="common">Burkholderia cepacia (strain R1808)</name>
    <dbReference type="NCBI Taxonomy" id="269482"/>
    <lineage>
        <taxon>Bacteria</taxon>
        <taxon>Pseudomonadati</taxon>
        <taxon>Pseudomonadota</taxon>
        <taxon>Betaproteobacteria</taxon>
        <taxon>Burkholderiales</taxon>
        <taxon>Burkholderiaceae</taxon>
        <taxon>Burkholderia</taxon>
        <taxon>Burkholderia cepacia complex</taxon>
    </lineage>
</organism>
<accession>A4JVB6</accession>
<geneLocation type="plasmid" evidence="1 2">
    <name>pBVIE03</name>
</geneLocation>
<dbReference type="HOGENOM" id="CLU_195091_0_0_4"/>